<proteinExistence type="predicted"/>
<evidence type="ECO:0000313" key="6">
    <source>
        <dbReference type="EMBL" id="TGO33421.1"/>
    </source>
</evidence>
<dbReference type="Pfam" id="PF22974">
    <property type="entry name" value="DUF7029"/>
    <property type="match status" value="1"/>
</dbReference>
<dbReference type="AlphaFoldDB" id="A0A4Z1GG11"/>
<feature type="domain" description="LysM" evidence="5">
    <location>
        <begin position="850"/>
        <end position="896"/>
    </location>
</feature>
<dbReference type="Gene3D" id="3.10.350.10">
    <property type="entry name" value="LysM domain"/>
    <property type="match status" value="1"/>
</dbReference>
<keyword evidence="2" id="KW-0843">Virulence</keyword>
<dbReference type="PROSITE" id="PS51782">
    <property type="entry name" value="LYSM"/>
    <property type="match status" value="1"/>
</dbReference>
<feature type="signal peptide" evidence="4">
    <location>
        <begin position="1"/>
        <end position="19"/>
    </location>
</feature>
<feature type="chain" id="PRO_5021212092" description="LysM domain-containing protein" evidence="4">
    <location>
        <begin position="20"/>
        <end position="916"/>
    </location>
</feature>
<keyword evidence="7" id="KW-1185">Reference proteome</keyword>
<keyword evidence="1" id="KW-0147">Chitin-binding</keyword>
<dbReference type="InterPro" id="IPR052210">
    <property type="entry name" value="LysM1-like"/>
</dbReference>
<evidence type="ECO:0000313" key="7">
    <source>
        <dbReference type="Proteomes" id="UP000297814"/>
    </source>
</evidence>
<evidence type="ECO:0000256" key="1">
    <source>
        <dbReference type="ARBA" id="ARBA00022669"/>
    </source>
</evidence>
<evidence type="ECO:0000259" key="5">
    <source>
        <dbReference type="PROSITE" id="PS51782"/>
    </source>
</evidence>
<name>A0A4Z1GG11_9HELO</name>
<comment type="caution">
    <text evidence="6">The sequence shown here is derived from an EMBL/GenBank/DDBJ whole genome shotgun (WGS) entry which is preliminary data.</text>
</comment>
<feature type="region of interest" description="Disordered" evidence="3">
    <location>
        <begin position="501"/>
        <end position="552"/>
    </location>
</feature>
<dbReference type="GO" id="GO:0008061">
    <property type="term" value="F:chitin binding"/>
    <property type="evidence" value="ECO:0007669"/>
    <property type="project" value="UniProtKB-KW"/>
</dbReference>
<dbReference type="InterPro" id="IPR054293">
    <property type="entry name" value="DUF7029"/>
</dbReference>
<reference evidence="6 7" key="1">
    <citation type="submission" date="2017-12" db="EMBL/GenBank/DDBJ databases">
        <title>Comparative genomics of Botrytis spp.</title>
        <authorList>
            <person name="Valero-Jimenez C.A."/>
            <person name="Tapia P."/>
            <person name="Veloso J."/>
            <person name="Silva-Moreno E."/>
            <person name="Staats M."/>
            <person name="Valdes J.H."/>
            <person name="Van Kan J.A.L."/>
        </authorList>
    </citation>
    <scope>NUCLEOTIDE SEQUENCE [LARGE SCALE GENOMIC DNA]</scope>
    <source>
        <strain evidence="6 7">Bh0001</strain>
    </source>
</reference>
<dbReference type="InterPro" id="IPR018392">
    <property type="entry name" value="LysM"/>
</dbReference>
<evidence type="ECO:0000256" key="2">
    <source>
        <dbReference type="ARBA" id="ARBA00023026"/>
    </source>
</evidence>
<dbReference type="Pfam" id="PF23865">
    <property type="entry name" value="DUF7223"/>
    <property type="match status" value="1"/>
</dbReference>
<dbReference type="Proteomes" id="UP000297814">
    <property type="component" value="Unassembled WGS sequence"/>
</dbReference>
<keyword evidence="4" id="KW-0732">Signal</keyword>
<dbReference type="EMBL" id="PQXK01000247">
    <property type="protein sequence ID" value="TGO33421.1"/>
    <property type="molecule type" value="Genomic_DNA"/>
</dbReference>
<dbReference type="PANTHER" id="PTHR34997:SF23">
    <property type="entry name" value="LYSM DOMAIN-CONTAINING PROTEIN"/>
    <property type="match status" value="1"/>
</dbReference>
<dbReference type="InterPro" id="IPR036779">
    <property type="entry name" value="LysM_dom_sf"/>
</dbReference>
<protein>
    <recommendedName>
        <fullName evidence="5">LysM domain-containing protein</fullName>
    </recommendedName>
</protein>
<evidence type="ECO:0000256" key="4">
    <source>
        <dbReference type="SAM" id="SignalP"/>
    </source>
</evidence>
<sequence length="916" mass="92074">MRQSVFALAALSLWQSCTAQAVKETLVPYHPRDLGLQRRDAPPSVTLQSELSLIWGSSNGSTFVNVTLNTGETELVISTEHFADSLTDVQCNGDLVLTFKDNATFQDAISDWSWVNFHENRTFFMINNWGACAAASESGRQPWVVHGVDVYDEQNFMVNFNATLSDWDDVMSGAVIEFGAMSTSSSSKRTDTVSKTLSLSMAHSLPQTFFSKSTNNGLDFSIDCPGCATTGSIDVQGKIVMNTIIGIPTSVKSISITATPKGLGANLALGFSVSGTLGSGWSKDWNLVTVGLPGWSIPKIIDLGPQFSVDAGFALSGIEGSASISAGINVAIPDSSSAVLGISGVDSSFKGWVPTATPQTPKVSVEVDGSLQLYTELGLDVGLTVLSKWGFGGGLFLRIPDVKIDLGAEFNTQGVCPGSADVFGVTLGATVGVDLNLGVYTESGGDKSWKAKTPIYTNNNLITPIDKCFPLGPTLPAGGKGVSVKTVGTVPVSSAKAVSTTKAVATTSAKPTSAGSSSKESAVSASATHKTSGSASATSTKISGTGASSSIKVSGTIVPSSIKVSGTGPSSSKITGTGISGYGASKIAGTGVSSSKIVGTAVSSSAHGYGSAPASSSALGYGTAPIYSPTTKLSGTGVSSSSKVAGTGISSAASYGTHPDTTASSIKGASTSIVKTSGTVVISSSIYISASGVSSVKTAIGSSASSALGLETSKASSSSAKATTTAGAPAYGGSSTSTALGLETSKVSSIAASSTSSALGLETSKASSSSAKATTTAGASVYGGSSTSSALGLETSKVSSIAATSTKVSSTVVASSTTTKASTTVIPTKTATGTVAPAPTATGTISTCDKWVTIEDNSCSCTNIENYYGVSAANLNLWNPALGSECKLTVGQAVCIGVKGAYKRSVNGRLARFVDA</sequence>
<accession>A0A4Z1GG11</accession>
<gene>
    <name evidence="6" type="ORF">BHYA_0247g00110</name>
</gene>
<dbReference type="PANTHER" id="PTHR34997">
    <property type="entry name" value="AM15"/>
    <property type="match status" value="1"/>
</dbReference>
<dbReference type="InterPro" id="IPR055647">
    <property type="entry name" value="DUF7223"/>
</dbReference>
<dbReference type="PROSITE" id="PS51257">
    <property type="entry name" value="PROKAR_LIPOPROTEIN"/>
    <property type="match status" value="1"/>
</dbReference>
<evidence type="ECO:0000256" key="3">
    <source>
        <dbReference type="SAM" id="MobiDB-lite"/>
    </source>
</evidence>
<organism evidence="6 7">
    <name type="scientific">Botrytis hyacinthi</name>
    <dbReference type="NCBI Taxonomy" id="278943"/>
    <lineage>
        <taxon>Eukaryota</taxon>
        <taxon>Fungi</taxon>
        <taxon>Dikarya</taxon>
        <taxon>Ascomycota</taxon>
        <taxon>Pezizomycotina</taxon>
        <taxon>Leotiomycetes</taxon>
        <taxon>Helotiales</taxon>
        <taxon>Sclerotiniaceae</taxon>
        <taxon>Botrytis</taxon>
    </lineage>
</organism>